<dbReference type="Proteomes" id="UP000239907">
    <property type="component" value="Unassembled WGS sequence"/>
</dbReference>
<reference evidence="1 2" key="1">
    <citation type="submission" date="2016-12" db="EMBL/GenBank/DDBJ databases">
        <title>Study of bacterial adaptation to deep sea.</title>
        <authorList>
            <person name="Song J."/>
            <person name="Yoshizawa S."/>
            <person name="Kogure K."/>
        </authorList>
    </citation>
    <scope>NUCLEOTIDE SEQUENCE [LARGE SCALE GENOMIC DNA]</scope>
    <source>
        <strain evidence="1 2">SAORIC-165</strain>
    </source>
</reference>
<evidence type="ECO:0000313" key="1">
    <source>
        <dbReference type="EMBL" id="PQJ27916.1"/>
    </source>
</evidence>
<name>A0A2S7TYU3_9BACT</name>
<accession>A0A2S7TYU3</accession>
<dbReference type="AlphaFoldDB" id="A0A2S7TYU3"/>
<evidence type="ECO:0000313" key="2">
    <source>
        <dbReference type="Proteomes" id="UP000239907"/>
    </source>
</evidence>
<dbReference type="EMBL" id="MQWA01000001">
    <property type="protein sequence ID" value="PQJ27916.1"/>
    <property type="molecule type" value="Genomic_DNA"/>
</dbReference>
<gene>
    <name evidence="1" type="ORF">BSZ32_04980</name>
</gene>
<protein>
    <submittedName>
        <fullName evidence="1">Uncharacterized protein</fullName>
    </submittedName>
</protein>
<proteinExistence type="predicted"/>
<comment type="caution">
    <text evidence="1">The sequence shown here is derived from an EMBL/GenBank/DDBJ whole genome shotgun (WGS) entry which is preliminary data.</text>
</comment>
<keyword evidence="2" id="KW-1185">Reference proteome</keyword>
<organism evidence="1 2">
    <name type="scientific">Rubritalea profundi</name>
    <dbReference type="NCBI Taxonomy" id="1658618"/>
    <lineage>
        <taxon>Bacteria</taxon>
        <taxon>Pseudomonadati</taxon>
        <taxon>Verrucomicrobiota</taxon>
        <taxon>Verrucomicrobiia</taxon>
        <taxon>Verrucomicrobiales</taxon>
        <taxon>Rubritaleaceae</taxon>
        <taxon>Rubritalea</taxon>
    </lineage>
</organism>
<sequence length="223" mass="24697">MQPCFCPDSSQIVPMIEKPPFSMAKSKTASTVKISGKQLATISKRSFIGVTALRAMLNRGVNIHSHEAIAEEILNQPANRRPKSWRFGFVAEFSSRGEAREQVDALEALELEGLPEIDMDQELKRLNSLLSETTDPDTVDMLAKKISSLHKSVVTQARLDSLVPRGVVDKQEAQAMQLVRKHLAPLYLDLPRLLINLEVSELTQAIQANVETSVLKLQTALAN</sequence>